<gene>
    <name evidence="3" type="ORF">FSB64_14645</name>
    <name evidence="2" type="ORF">HDG41_000038</name>
</gene>
<protein>
    <recommendedName>
        <fullName evidence="1">CdiI immunity protein domain-containing protein</fullName>
    </recommendedName>
</protein>
<dbReference type="RefSeq" id="WP_176123691.1">
    <property type="nucleotide sequence ID" value="NZ_JACHDE010000001.1"/>
</dbReference>
<dbReference type="InterPro" id="IPR041129">
    <property type="entry name" value="CdiI_2"/>
</dbReference>
<reference evidence="2 4" key="2">
    <citation type="submission" date="2020-08" db="EMBL/GenBank/DDBJ databases">
        <title>Genomic Encyclopedia of Type Strains, Phase IV (KMG-V): Genome sequencing to study the core and pangenomes of soil and plant-associated prokaryotes.</title>
        <authorList>
            <person name="Whitman W."/>
        </authorList>
    </citation>
    <scope>NUCLEOTIDE SEQUENCE [LARGE SCALE GENOMIC DNA]</scope>
    <source>
        <strain evidence="2 4">JPY162</strain>
    </source>
</reference>
<keyword evidence="5" id="KW-1185">Reference proteome</keyword>
<dbReference type="Pfam" id="PF18593">
    <property type="entry name" value="CdiI_2"/>
    <property type="match status" value="1"/>
</dbReference>
<comment type="caution">
    <text evidence="2">The sequence shown here is derived from an EMBL/GenBank/DDBJ whole genome shotgun (WGS) entry which is preliminary data.</text>
</comment>
<evidence type="ECO:0000313" key="5">
    <source>
        <dbReference type="Proteomes" id="UP000821598"/>
    </source>
</evidence>
<reference evidence="3 5" key="1">
    <citation type="submission" date="2019-08" db="EMBL/GenBank/DDBJ databases">
        <title>Paraburkholderia simonii sp. nov. and P. youngii sp. nov. Brazilian and Mexican Mimosa-associated rhizobia.</title>
        <authorList>
            <person name="Mavima L."/>
            <person name="Beukes C.W."/>
            <person name="Palmer M."/>
            <person name="De Meyer S.E."/>
            <person name="James E.K."/>
            <person name="Maluk M."/>
            <person name="Avontuur J.R."/>
            <person name="Chan W.Y."/>
            <person name="Venter S.N."/>
            <person name="Steenkamp E.T."/>
        </authorList>
    </citation>
    <scope>NUCLEOTIDE SEQUENCE [LARGE SCALE GENOMIC DNA]</scope>
    <source>
        <strain evidence="3 5">JPY454</strain>
    </source>
</reference>
<evidence type="ECO:0000259" key="1">
    <source>
        <dbReference type="Pfam" id="PF18593"/>
    </source>
</evidence>
<accession>A0A7W8L085</accession>
<dbReference type="Proteomes" id="UP000821598">
    <property type="component" value="Unassembled WGS sequence"/>
</dbReference>
<dbReference type="EMBL" id="VOMC01000014">
    <property type="protein sequence ID" value="NVI04993.1"/>
    <property type="molecule type" value="Genomic_DNA"/>
</dbReference>
<organism evidence="2 4">
    <name type="scientific">Paraburkholderia youngii</name>
    <dbReference type="NCBI Taxonomy" id="2782701"/>
    <lineage>
        <taxon>Bacteria</taxon>
        <taxon>Pseudomonadati</taxon>
        <taxon>Pseudomonadota</taxon>
        <taxon>Betaproteobacteria</taxon>
        <taxon>Burkholderiales</taxon>
        <taxon>Burkholderiaceae</taxon>
        <taxon>Paraburkholderia</taxon>
    </lineage>
</organism>
<dbReference type="Proteomes" id="UP000592820">
    <property type="component" value="Unassembled WGS sequence"/>
</dbReference>
<evidence type="ECO:0000313" key="3">
    <source>
        <dbReference type="EMBL" id="NVI04993.1"/>
    </source>
</evidence>
<dbReference type="AlphaFoldDB" id="A0A7W8L085"/>
<feature type="domain" description="CdiI immunity protein" evidence="1">
    <location>
        <begin position="6"/>
        <end position="95"/>
    </location>
</feature>
<evidence type="ECO:0000313" key="2">
    <source>
        <dbReference type="EMBL" id="MBB5398002.1"/>
    </source>
</evidence>
<evidence type="ECO:0000313" key="4">
    <source>
        <dbReference type="Proteomes" id="UP000592820"/>
    </source>
</evidence>
<dbReference type="EMBL" id="JACHDE010000001">
    <property type="protein sequence ID" value="MBB5398002.1"/>
    <property type="molecule type" value="Genomic_DNA"/>
</dbReference>
<sequence>MDLSERYPAMEHIFTTYFGQDFDLFGNTVPEIIASYKRNESYWHRNLIRELASFRSEHPNENDLEAAFQKWFRRGFRYEVDGYTTASFLDEIQRLLSE</sequence>
<name>A0A7W8L085_9BURK</name>
<proteinExistence type="predicted"/>